<reference evidence="1 2" key="1">
    <citation type="submission" date="2008-10" db="EMBL/GenBank/DDBJ databases">
        <title>Draft genome sequence of Desulvovibrio piger (ATCC 29098).</title>
        <authorList>
            <person name="Sudarsanam P."/>
            <person name="Ley R."/>
            <person name="Guruge J."/>
            <person name="Turnbaugh P.J."/>
            <person name="Mahowald M."/>
            <person name="Liep D."/>
            <person name="Gordon J."/>
        </authorList>
    </citation>
    <scope>NUCLEOTIDE SEQUENCE [LARGE SCALE GENOMIC DNA]</scope>
    <source>
        <strain evidence="1 2">ATCC 29098</strain>
    </source>
</reference>
<dbReference type="AlphaFoldDB" id="B6WRU3"/>
<evidence type="ECO:0000313" key="1">
    <source>
        <dbReference type="EMBL" id="EEB34296.1"/>
    </source>
</evidence>
<dbReference type="EMBL" id="ABXU01000025">
    <property type="protein sequence ID" value="EEB34296.1"/>
    <property type="molecule type" value="Genomic_DNA"/>
</dbReference>
<dbReference type="HOGENOM" id="CLU_2381492_0_0_7"/>
<evidence type="ECO:0000313" key="2">
    <source>
        <dbReference type="Proteomes" id="UP000003676"/>
    </source>
</evidence>
<reference evidence="1 2" key="2">
    <citation type="submission" date="2008-10" db="EMBL/GenBank/DDBJ databases">
        <authorList>
            <person name="Fulton L."/>
            <person name="Clifton S."/>
            <person name="Fulton B."/>
            <person name="Xu J."/>
            <person name="Minx P."/>
            <person name="Pepin K.H."/>
            <person name="Johnson M."/>
            <person name="Bhonagiri V."/>
            <person name="Nash W.E."/>
            <person name="Mardis E.R."/>
            <person name="Wilson R.K."/>
        </authorList>
    </citation>
    <scope>NUCLEOTIDE SEQUENCE [LARGE SCALE GENOMIC DNA]</scope>
    <source>
        <strain evidence="1 2">ATCC 29098</strain>
    </source>
</reference>
<protein>
    <submittedName>
        <fullName evidence="1">Uncharacterized protein</fullName>
    </submittedName>
</protein>
<name>B6WRU3_9BACT</name>
<gene>
    <name evidence="1" type="ORF">DESPIG_00784</name>
</gene>
<dbReference type="Proteomes" id="UP000003676">
    <property type="component" value="Unassembled WGS sequence"/>
</dbReference>
<organism evidence="1 2">
    <name type="scientific">Desulfovibrio piger ATCC 29098</name>
    <dbReference type="NCBI Taxonomy" id="411464"/>
    <lineage>
        <taxon>Bacteria</taxon>
        <taxon>Pseudomonadati</taxon>
        <taxon>Thermodesulfobacteriota</taxon>
        <taxon>Desulfovibrionia</taxon>
        <taxon>Desulfovibrionales</taxon>
        <taxon>Desulfovibrionaceae</taxon>
        <taxon>Desulfovibrio</taxon>
    </lineage>
</organism>
<proteinExistence type="predicted"/>
<accession>B6WRU3</accession>
<sequence>MLSQDHTNDALGLLKKFVEDIGKNVCSPETECIELVFCAKNTKGQVCRMSLASGHISPVEHWKMTLAIVERLEDMGRDIENAVELKKKEDAHVQ</sequence>
<comment type="caution">
    <text evidence="1">The sequence shown here is derived from an EMBL/GenBank/DDBJ whole genome shotgun (WGS) entry which is preliminary data.</text>
</comment>